<evidence type="ECO:0000259" key="9">
    <source>
        <dbReference type="Pfam" id="PF13231"/>
    </source>
</evidence>
<evidence type="ECO:0000256" key="6">
    <source>
        <dbReference type="ARBA" id="ARBA00022989"/>
    </source>
</evidence>
<keyword evidence="3 10" id="KW-0328">Glycosyltransferase</keyword>
<keyword evidence="7 8" id="KW-0472">Membrane</keyword>
<gene>
    <name evidence="10" type="ORF">DFR44_13416</name>
</gene>
<comment type="caution">
    <text evidence="10">The sequence shown here is derived from an EMBL/GenBank/DDBJ whole genome shotgun (WGS) entry which is preliminary data.</text>
</comment>
<evidence type="ECO:0000256" key="8">
    <source>
        <dbReference type="SAM" id="Phobius"/>
    </source>
</evidence>
<comment type="subcellular location">
    <subcellularLocation>
        <location evidence="1">Cell membrane</location>
        <topology evidence="1">Multi-pass membrane protein</topology>
    </subcellularLocation>
</comment>
<keyword evidence="5 8" id="KW-0812">Transmembrane</keyword>
<evidence type="ECO:0000256" key="7">
    <source>
        <dbReference type="ARBA" id="ARBA00023136"/>
    </source>
</evidence>
<dbReference type="GO" id="GO:0005886">
    <property type="term" value="C:plasma membrane"/>
    <property type="evidence" value="ECO:0007669"/>
    <property type="project" value="UniProtKB-SubCell"/>
</dbReference>
<feature type="transmembrane region" description="Helical" evidence="8">
    <location>
        <begin position="70"/>
        <end position="88"/>
    </location>
</feature>
<dbReference type="GO" id="GO:0009103">
    <property type="term" value="P:lipopolysaccharide biosynthetic process"/>
    <property type="evidence" value="ECO:0007669"/>
    <property type="project" value="UniProtKB-ARBA"/>
</dbReference>
<feature type="transmembrane region" description="Helical" evidence="8">
    <location>
        <begin position="356"/>
        <end position="374"/>
    </location>
</feature>
<dbReference type="EMBL" id="SNZE01000034">
    <property type="protein sequence ID" value="TDR28821.1"/>
    <property type="molecule type" value="Genomic_DNA"/>
</dbReference>
<name>A0A4V3DJF8_9BURK</name>
<dbReference type="AlphaFoldDB" id="A0A4V3DJF8"/>
<evidence type="ECO:0000256" key="5">
    <source>
        <dbReference type="ARBA" id="ARBA00022692"/>
    </source>
</evidence>
<feature type="transmembrane region" description="Helical" evidence="8">
    <location>
        <begin position="381"/>
        <end position="399"/>
    </location>
</feature>
<evidence type="ECO:0000256" key="2">
    <source>
        <dbReference type="ARBA" id="ARBA00022475"/>
    </source>
</evidence>
<feature type="transmembrane region" description="Helical" evidence="8">
    <location>
        <begin position="41"/>
        <end position="64"/>
    </location>
</feature>
<accession>A0A4V3DJF8</accession>
<evidence type="ECO:0000313" key="11">
    <source>
        <dbReference type="Proteomes" id="UP000294480"/>
    </source>
</evidence>
<dbReference type="Proteomes" id="UP000294480">
    <property type="component" value="Unassembled WGS sequence"/>
</dbReference>
<dbReference type="RefSeq" id="WP_133621520.1">
    <property type="nucleotide sequence ID" value="NZ_SNZE01000034.1"/>
</dbReference>
<dbReference type="PANTHER" id="PTHR33908:SF11">
    <property type="entry name" value="MEMBRANE PROTEIN"/>
    <property type="match status" value="1"/>
</dbReference>
<keyword evidence="6 8" id="KW-1133">Transmembrane helix</keyword>
<feature type="transmembrane region" description="Helical" evidence="8">
    <location>
        <begin position="109"/>
        <end position="131"/>
    </location>
</feature>
<dbReference type="PANTHER" id="PTHR33908">
    <property type="entry name" value="MANNOSYLTRANSFERASE YKCB-RELATED"/>
    <property type="match status" value="1"/>
</dbReference>
<feature type="transmembrane region" description="Helical" evidence="8">
    <location>
        <begin position="405"/>
        <end position="426"/>
    </location>
</feature>
<keyword evidence="4 10" id="KW-0808">Transferase</keyword>
<feature type="transmembrane region" description="Helical" evidence="8">
    <location>
        <begin position="188"/>
        <end position="205"/>
    </location>
</feature>
<feature type="transmembrane region" description="Helical" evidence="8">
    <location>
        <begin position="298"/>
        <end position="315"/>
    </location>
</feature>
<feature type="transmembrane region" description="Helical" evidence="8">
    <location>
        <begin position="260"/>
        <end position="291"/>
    </location>
</feature>
<evidence type="ECO:0000256" key="4">
    <source>
        <dbReference type="ARBA" id="ARBA00022679"/>
    </source>
</evidence>
<dbReference type="InterPro" id="IPR050297">
    <property type="entry name" value="LipidA_mod_glycosyltrf_83"/>
</dbReference>
<dbReference type="GO" id="GO:0016763">
    <property type="term" value="F:pentosyltransferase activity"/>
    <property type="evidence" value="ECO:0007669"/>
    <property type="project" value="TreeGrafter"/>
</dbReference>
<feature type="transmembrane region" description="Helical" evidence="8">
    <location>
        <begin position="447"/>
        <end position="463"/>
    </location>
</feature>
<evidence type="ECO:0000313" key="10">
    <source>
        <dbReference type="EMBL" id="TDR28821.1"/>
    </source>
</evidence>
<keyword evidence="2" id="KW-1003">Cell membrane</keyword>
<dbReference type="InterPro" id="IPR038731">
    <property type="entry name" value="RgtA/B/C-like"/>
</dbReference>
<organism evidence="10 11">
    <name type="scientific">Hydromonas duriensis</name>
    <dbReference type="NCBI Taxonomy" id="1527608"/>
    <lineage>
        <taxon>Bacteria</taxon>
        <taxon>Pseudomonadati</taxon>
        <taxon>Pseudomonadota</taxon>
        <taxon>Betaproteobacteria</taxon>
        <taxon>Burkholderiales</taxon>
        <taxon>Burkholderiaceae</taxon>
        <taxon>Hydromonas</taxon>
    </lineage>
</organism>
<protein>
    <submittedName>
        <fullName evidence="10">Dolichyl-phosphate-mannose-protein mannosyltransferase</fullName>
    </submittedName>
</protein>
<evidence type="ECO:0000256" key="3">
    <source>
        <dbReference type="ARBA" id="ARBA00022676"/>
    </source>
</evidence>
<dbReference type="Pfam" id="PF13231">
    <property type="entry name" value="PMT_2"/>
    <property type="match status" value="1"/>
</dbReference>
<evidence type="ECO:0000256" key="1">
    <source>
        <dbReference type="ARBA" id="ARBA00004651"/>
    </source>
</evidence>
<feature type="transmembrane region" description="Helical" evidence="8">
    <location>
        <begin position="236"/>
        <end position="254"/>
    </location>
</feature>
<feature type="domain" description="Glycosyltransferase RgtA/B/C/D-like" evidence="9">
    <location>
        <begin position="191"/>
        <end position="307"/>
    </location>
</feature>
<reference evidence="10 11" key="1">
    <citation type="submission" date="2019-03" db="EMBL/GenBank/DDBJ databases">
        <title>Genomic Encyclopedia of Type Strains, Phase IV (KMG-IV): sequencing the most valuable type-strain genomes for metagenomic binning, comparative biology and taxonomic classification.</title>
        <authorList>
            <person name="Goeker M."/>
        </authorList>
    </citation>
    <scope>NUCLEOTIDE SEQUENCE [LARGE SCALE GENOMIC DNA]</scope>
    <source>
        <strain evidence="10 11">DSM 102852</strain>
    </source>
</reference>
<feature type="transmembrane region" description="Helical" evidence="8">
    <location>
        <begin position="6"/>
        <end position="29"/>
    </location>
</feature>
<keyword evidence="11" id="KW-1185">Reference proteome</keyword>
<dbReference type="OrthoDB" id="8672947at2"/>
<proteinExistence type="predicted"/>
<sequence length="587" mass="66755">MTKLLFILQHTALLSIFLLSTYGLGARLVKSNKSIEHLGTGFIISLKLCCGMGIFITVLQFLGILENLKLWSVSTLLCVGLCFFILELKQNIKKQTIESSLKALQHKITQHPLSTTLVLVFLIITILKALAPPNAWDEVMYHLPHAREWANAGALTINKWLRYPYFPYNFDLLYAASLVFGYDVLPHLLHASAGMVTVLGLYGLGRSLFNHNVASLAAIIFISTINGLAQTAYVELGLTMFLFFGFICVYQGYWNGNFRFVLIGMFLIGLAVGTKYQSLFYIPLLAGIVLFKERKIKNYAALTVAFLLPCSYWYIRNYILTGNPVEPLAGTIFGYYSWNEFDMQLQIADLKRVADWPPPILWLSIIPLLFLKRFSLSTKAIAFFCIYGFITWYFTSHYSRYLIPVYPFMSLFAAQGIWMALHMIHIRTKQTNFKRIYLQRFTKNQKLKYAAYPVILIALLIFMPKTLSKIQADGASRGDFLKDKIYSYHIGVFLRAHPEYRLVQIGLESDLYYLPSGTIGDVFGEGRYQNLLGLSSSQLANKIKSFGANALLISNKRGGELITSQPEFNRYFTLVNSTDYAQLYSVK</sequence>